<keyword evidence="3" id="KW-1185">Reference proteome</keyword>
<name>A0A507DME7_9FUNG</name>
<feature type="non-terminal residue" evidence="2">
    <location>
        <position position="1"/>
    </location>
</feature>
<gene>
    <name evidence="2" type="ORF">PhCBS80983_g06443</name>
</gene>
<protein>
    <submittedName>
        <fullName evidence="2">Uncharacterized protein</fullName>
    </submittedName>
</protein>
<proteinExistence type="predicted"/>
<dbReference type="GO" id="GO:0043139">
    <property type="term" value="F:5'-3' DNA helicase activity"/>
    <property type="evidence" value="ECO:0007669"/>
    <property type="project" value="TreeGrafter"/>
</dbReference>
<feature type="region of interest" description="Disordered" evidence="1">
    <location>
        <begin position="138"/>
        <end position="168"/>
    </location>
</feature>
<feature type="compositionally biased region" description="Basic residues" evidence="1">
    <location>
        <begin position="149"/>
        <end position="159"/>
    </location>
</feature>
<sequence>WILYEQRENGDLELQGSYKTLTEVAKVLVDPFSKDTNRRVGSIPYMKMMKKVVSEAFNRRGWSQARKTALLELQDPGRPHMNIYMNHLQEKNRQSAQKRIATLGAEKIKTIAQKAAETRQRNRAEKDASHERAVEALRRKREEAAAKAAAKRKEARRRKREAETKWDGDHRYTESDAFERSQDTRYTQIQTLRQEKGEEWMREIACKQDEFEAQYPVNEKEDETPHFFELLTEIRVHEFKNVQGFLTIDKAEKLILDYEVEYKKNDLSPDLPYDWAVIRLETYVFACENLTKQVLLDEMLLFDEKKKEVQLKWGYRKEDNCRGAKEINDPKWLLQAMGLESLDNGANMAHLRNLTTALFKLGYGAPYYVIDQLKEFISHNQISQENISTSNEAVRKLIEKDWKYKCALPAIYGWADNNHFRPITDPEFQKSLRERVKSNVVEADQVQKQRKNDKKKNDKKAEAKVIEEAYIFIEATDNDEDPDLRCMRSCETVVDEILGYEDSQENMASRDVYILKGCNKNNYLDGILRAYIGKTGLLPTIKITNSSPTCIAEIVLQSGNKIQIDDNILKRQEVCEKLSIPFSNKSISAISMDQFNRVFPNLKKSMLSHEMLQLLDNEAKPSIFNGLLEDDVDDDDLVAFDFPKFYGTSFETMPLDFPIFTIFDEKEPYCPIKSENGKKAGWYFIETDNVIPAEGDGWYNNVTVNHLQKHNIDHEYTHMIIASRCVSGNHFVPFINEMVEKLGKGDAKLPINSVIGIFGKKTTRESFKSVFKQSQEEAVGYYNKLLQTEKWRNVQFFRKFHKDFHDFDLFQVTAGHKIQTFSTHRPLRKQIINYANCMLYDFISDVVGDMKKVVAIKTDCIVVRKKDVYTNNLHNYRIEKRIPQLFLPLNKPRRYQTPVTNSLWTRIIDFDNAKGLPLAKNLLQILGPQSARIQAPAGYGKSFLLKGVEEELTSQGLKVKILAPTNSAADNVEGITIHKGLCISEDQIAHLLQNLPDVVLIDEVSQVPGYLWEIIYIYKAKGTRVFLFGDANQLPPVELGQNFSEDYLNCTAVQTIADGNLVTLKINHRYVEDPSNRMHDFAAKAMDGKNEWTQDLVVEGERVTNYKLNIAFTNRMCQHINELHMDRLKSDSKKRAFTLPRIPFDPKTQDCYLIKGCPLIARVAIRPQGVIKGTRWTLRDWDEKTVFCRDDKYGRDCQVPRGIFQKHFLAGFCTTVHKAQGQTFKESFLIHEKEKMSKQWWELMRKRLSYVEGCTFEEFIDYIQKCLNVSEDLRGMTWNDWHFDFDLDHTVPKAEGE</sequence>
<accession>A0A507DME7</accession>
<evidence type="ECO:0000313" key="3">
    <source>
        <dbReference type="Proteomes" id="UP000318582"/>
    </source>
</evidence>
<reference evidence="2 3" key="1">
    <citation type="journal article" date="2019" name="Sci. Rep.">
        <title>Comparative genomics of chytrid fungi reveal insights into the obligate biotrophic and pathogenic lifestyle of Synchytrium endobioticum.</title>
        <authorList>
            <person name="van de Vossenberg B.T.L.H."/>
            <person name="Warris S."/>
            <person name="Nguyen H.D.T."/>
            <person name="van Gent-Pelzer M.P.E."/>
            <person name="Joly D.L."/>
            <person name="van de Geest H.C."/>
            <person name="Bonants P.J.M."/>
            <person name="Smith D.S."/>
            <person name="Levesque C.A."/>
            <person name="van der Lee T.A.J."/>
        </authorList>
    </citation>
    <scope>NUCLEOTIDE SEQUENCE [LARGE SCALE GENOMIC DNA]</scope>
    <source>
        <strain evidence="2 3">CBS 809.83</strain>
    </source>
</reference>
<evidence type="ECO:0000313" key="2">
    <source>
        <dbReference type="EMBL" id="TPX52844.1"/>
    </source>
</evidence>
<dbReference type="STRING" id="109895.A0A507DME7"/>
<organism evidence="2 3">
    <name type="scientific">Powellomyces hirtus</name>
    <dbReference type="NCBI Taxonomy" id="109895"/>
    <lineage>
        <taxon>Eukaryota</taxon>
        <taxon>Fungi</taxon>
        <taxon>Fungi incertae sedis</taxon>
        <taxon>Chytridiomycota</taxon>
        <taxon>Chytridiomycota incertae sedis</taxon>
        <taxon>Chytridiomycetes</taxon>
        <taxon>Spizellomycetales</taxon>
        <taxon>Powellomycetaceae</taxon>
        <taxon>Powellomyces</taxon>
    </lineage>
</organism>
<dbReference type="InterPro" id="IPR027417">
    <property type="entry name" value="P-loop_NTPase"/>
</dbReference>
<comment type="caution">
    <text evidence="2">The sequence shown here is derived from an EMBL/GenBank/DDBJ whole genome shotgun (WGS) entry which is preliminary data.</text>
</comment>
<dbReference type="PANTHER" id="PTHR43788">
    <property type="entry name" value="DNA2/NAM7 HELICASE FAMILY MEMBER"/>
    <property type="match status" value="1"/>
</dbReference>
<evidence type="ECO:0000256" key="1">
    <source>
        <dbReference type="SAM" id="MobiDB-lite"/>
    </source>
</evidence>
<dbReference type="PANTHER" id="PTHR43788:SF8">
    <property type="entry name" value="DNA-BINDING PROTEIN SMUBP-2"/>
    <property type="match status" value="1"/>
</dbReference>
<dbReference type="Pfam" id="PF13604">
    <property type="entry name" value="AAA_30"/>
    <property type="match status" value="1"/>
</dbReference>
<dbReference type="Gene3D" id="3.40.50.300">
    <property type="entry name" value="P-loop containing nucleotide triphosphate hydrolases"/>
    <property type="match status" value="1"/>
</dbReference>
<dbReference type="Proteomes" id="UP000318582">
    <property type="component" value="Unassembled WGS sequence"/>
</dbReference>
<dbReference type="EMBL" id="QEAQ01000304">
    <property type="protein sequence ID" value="TPX52844.1"/>
    <property type="molecule type" value="Genomic_DNA"/>
</dbReference>
<dbReference type="InterPro" id="IPR050534">
    <property type="entry name" value="Coronavir_polyprotein_1ab"/>
</dbReference>
<dbReference type="SUPFAM" id="SSF52540">
    <property type="entry name" value="P-loop containing nucleoside triphosphate hydrolases"/>
    <property type="match status" value="1"/>
</dbReference>